<gene>
    <name evidence="1" type="ORF">P7K49_004301</name>
</gene>
<proteinExistence type="predicted"/>
<accession>A0ABQ9W7E8</accession>
<dbReference type="Proteomes" id="UP001266305">
    <property type="component" value="Unassembled WGS sequence"/>
</dbReference>
<organism evidence="1 2">
    <name type="scientific">Saguinus oedipus</name>
    <name type="common">Cotton-top tamarin</name>
    <name type="synonym">Oedipomidas oedipus</name>
    <dbReference type="NCBI Taxonomy" id="9490"/>
    <lineage>
        <taxon>Eukaryota</taxon>
        <taxon>Metazoa</taxon>
        <taxon>Chordata</taxon>
        <taxon>Craniata</taxon>
        <taxon>Vertebrata</taxon>
        <taxon>Euteleostomi</taxon>
        <taxon>Mammalia</taxon>
        <taxon>Eutheria</taxon>
        <taxon>Euarchontoglires</taxon>
        <taxon>Primates</taxon>
        <taxon>Haplorrhini</taxon>
        <taxon>Platyrrhini</taxon>
        <taxon>Cebidae</taxon>
        <taxon>Callitrichinae</taxon>
        <taxon>Saguinus</taxon>
    </lineage>
</organism>
<reference evidence="1 2" key="1">
    <citation type="submission" date="2023-05" db="EMBL/GenBank/DDBJ databases">
        <title>B98-5 Cell Line De Novo Hybrid Assembly: An Optical Mapping Approach.</title>
        <authorList>
            <person name="Kananen K."/>
            <person name="Auerbach J.A."/>
            <person name="Kautto E."/>
            <person name="Blachly J.S."/>
        </authorList>
    </citation>
    <scope>NUCLEOTIDE SEQUENCE [LARGE SCALE GENOMIC DNA]</scope>
    <source>
        <strain evidence="1">B95-8</strain>
        <tissue evidence="1">Cell line</tissue>
    </source>
</reference>
<name>A0ABQ9W7E8_SAGOE</name>
<dbReference type="EMBL" id="JASSZA010000002">
    <property type="protein sequence ID" value="KAK2117415.1"/>
    <property type="molecule type" value="Genomic_DNA"/>
</dbReference>
<sequence length="374" mass="39840">MSGMVLMLACLSPKPLPAHFTNAQDGADASLFACQFYPSSITPYDFIDAQDDADAGLSDSQCCPSSITPTTSQMPRMVLIWDCLPANSVQAQSHLPLQRCPGCSITPHHFTNAQDNADVGLSASHTPHHFTNAQDCADVGLSASHTPHHFTNAQDCADVGLSASQCSPSSITQHHFTNAQDGGMWACLHPVTHTTSQKPRMVLMWACLLSYVSQAKLPPTTSQLPRMVLMQACLPPNPPHTHCSNAQDGAHVGLSACQCCPSSIAPTTSQMPGMVLMPACLSPKPLPAHFTNAKNDADVGLFACQCYPSSITPYDFIDAQDGADASLSDSQCCPSSITPTMSQMPGMVLIWDCLPANSVQDQSLLPLQRCPGWC</sequence>
<protein>
    <submittedName>
        <fullName evidence="1">Uncharacterized protein</fullName>
    </submittedName>
</protein>
<comment type="caution">
    <text evidence="1">The sequence shown here is derived from an EMBL/GenBank/DDBJ whole genome shotgun (WGS) entry which is preliminary data.</text>
</comment>
<evidence type="ECO:0000313" key="2">
    <source>
        <dbReference type="Proteomes" id="UP001266305"/>
    </source>
</evidence>
<evidence type="ECO:0000313" key="1">
    <source>
        <dbReference type="EMBL" id="KAK2117415.1"/>
    </source>
</evidence>
<keyword evidence="2" id="KW-1185">Reference proteome</keyword>